<sequence length="129" mass="14595">MKSQILETPAAKPDPRISLLINTVVGVAVNSIFAFRQENSGDIEDYFFKGYWSICALFCFVGLCGAWNRSMQLVRIFVVYSWFLAVMNLFLITTTVPRLEEDASPGHIIDLWYCKSALYMGSFLSDESS</sequence>
<proteinExistence type="predicted"/>
<reference evidence="2 3" key="1">
    <citation type="submission" date="2016-07" db="EMBL/GenBank/DDBJ databases">
        <title>Pervasive Adenine N6-methylation of Active Genes in Fungi.</title>
        <authorList>
            <consortium name="DOE Joint Genome Institute"/>
            <person name="Mondo S.J."/>
            <person name="Dannebaum R.O."/>
            <person name="Kuo R.C."/>
            <person name="Labutti K."/>
            <person name="Haridas S."/>
            <person name="Kuo A."/>
            <person name="Salamov A."/>
            <person name="Ahrendt S.R."/>
            <person name="Lipzen A."/>
            <person name="Sullivan W."/>
            <person name="Andreopoulos W.B."/>
            <person name="Clum A."/>
            <person name="Lindquist E."/>
            <person name="Daum C."/>
            <person name="Ramamoorthy G.K."/>
            <person name="Gryganskyi A."/>
            <person name="Culley D."/>
            <person name="Magnuson J.K."/>
            <person name="James T.Y."/>
            <person name="O'Malley M.A."/>
            <person name="Stajich J.E."/>
            <person name="Spatafora J.W."/>
            <person name="Visel A."/>
            <person name="Grigoriev I.V."/>
        </authorList>
    </citation>
    <scope>NUCLEOTIDE SEQUENCE [LARGE SCALE GENOMIC DNA]</scope>
    <source>
        <strain evidence="2 3">CBS 931.73</strain>
    </source>
</reference>
<protein>
    <submittedName>
        <fullName evidence="2">Uncharacterized protein</fullName>
    </submittedName>
</protein>
<keyword evidence="1" id="KW-1133">Transmembrane helix</keyword>
<feature type="transmembrane region" description="Helical" evidence="1">
    <location>
        <begin position="74"/>
        <end position="92"/>
    </location>
</feature>
<dbReference type="AlphaFoldDB" id="A0A1Y1YTU2"/>
<dbReference type="Proteomes" id="UP000193498">
    <property type="component" value="Unassembled WGS sequence"/>
</dbReference>
<feature type="transmembrane region" description="Helical" evidence="1">
    <location>
        <begin position="17"/>
        <end position="35"/>
    </location>
</feature>
<dbReference type="EMBL" id="MCFE01000069">
    <property type="protein sequence ID" value="ORY01458.1"/>
    <property type="molecule type" value="Genomic_DNA"/>
</dbReference>
<accession>A0A1Y1YTU2</accession>
<evidence type="ECO:0000313" key="3">
    <source>
        <dbReference type="Proteomes" id="UP000193498"/>
    </source>
</evidence>
<evidence type="ECO:0000313" key="2">
    <source>
        <dbReference type="EMBL" id="ORY01458.1"/>
    </source>
</evidence>
<feature type="transmembrane region" description="Helical" evidence="1">
    <location>
        <begin position="47"/>
        <end position="68"/>
    </location>
</feature>
<comment type="caution">
    <text evidence="2">The sequence shown here is derived from an EMBL/GenBank/DDBJ whole genome shotgun (WGS) entry which is preliminary data.</text>
</comment>
<evidence type="ECO:0000256" key="1">
    <source>
        <dbReference type="SAM" id="Phobius"/>
    </source>
</evidence>
<keyword evidence="1" id="KW-0472">Membrane</keyword>
<keyword evidence="3" id="KW-1185">Reference proteome</keyword>
<dbReference type="InParanoid" id="A0A1Y1YTU2"/>
<gene>
    <name evidence="2" type="ORF">K493DRAFT_298353</name>
</gene>
<name>A0A1Y1YTU2_9FUNG</name>
<organism evidence="2 3">
    <name type="scientific">Basidiobolus meristosporus CBS 931.73</name>
    <dbReference type="NCBI Taxonomy" id="1314790"/>
    <lineage>
        <taxon>Eukaryota</taxon>
        <taxon>Fungi</taxon>
        <taxon>Fungi incertae sedis</taxon>
        <taxon>Zoopagomycota</taxon>
        <taxon>Entomophthoromycotina</taxon>
        <taxon>Basidiobolomycetes</taxon>
        <taxon>Basidiobolales</taxon>
        <taxon>Basidiobolaceae</taxon>
        <taxon>Basidiobolus</taxon>
    </lineage>
</organism>
<keyword evidence="1" id="KW-0812">Transmembrane</keyword>